<dbReference type="Pfam" id="PF02992">
    <property type="entry name" value="Transposase_21"/>
    <property type="match status" value="1"/>
</dbReference>
<organism evidence="1 2">
    <name type="scientific">Populus trichocarpa</name>
    <name type="common">Western balsam poplar</name>
    <name type="synonym">Populus balsamifera subsp. trichocarpa</name>
    <dbReference type="NCBI Taxonomy" id="3694"/>
    <lineage>
        <taxon>Eukaryota</taxon>
        <taxon>Viridiplantae</taxon>
        <taxon>Streptophyta</taxon>
        <taxon>Embryophyta</taxon>
        <taxon>Tracheophyta</taxon>
        <taxon>Spermatophyta</taxon>
        <taxon>Magnoliopsida</taxon>
        <taxon>eudicotyledons</taxon>
        <taxon>Gunneridae</taxon>
        <taxon>Pentapetalae</taxon>
        <taxon>rosids</taxon>
        <taxon>fabids</taxon>
        <taxon>Malpighiales</taxon>
        <taxon>Salicaceae</taxon>
        <taxon>Saliceae</taxon>
        <taxon>Populus</taxon>
    </lineage>
</organism>
<gene>
    <name evidence="1" type="ORF">POPTR_011G019100</name>
</gene>
<evidence type="ECO:0000313" key="2">
    <source>
        <dbReference type="Proteomes" id="UP000006729"/>
    </source>
</evidence>
<reference evidence="1 2" key="1">
    <citation type="journal article" date="2006" name="Science">
        <title>The genome of black cottonwood, Populus trichocarpa (Torr. &amp; Gray).</title>
        <authorList>
            <person name="Tuskan G.A."/>
            <person name="Difazio S."/>
            <person name="Jansson S."/>
            <person name="Bohlmann J."/>
            <person name="Grigoriev I."/>
            <person name="Hellsten U."/>
            <person name="Putnam N."/>
            <person name="Ralph S."/>
            <person name="Rombauts S."/>
            <person name="Salamov A."/>
            <person name="Schein J."/>
            <person name="Sterck L."/>
            <person name="Aerts A."/>
            <person name="Bhalerao R.R."/>
            <person name="Bhalerao R.P."/>
            <person name="Blaudez D."/>
            <person name="Boerjan W."/>
            <person name="Brun A."/>
            <person name="Brunner A."/>
            <person name="Busov V."/>
            <person name="Campbell M."/>
            <person name="Carlson J."/>
            <person name="Chalot M."/>
            <person name="Chapman J."/>
            <person name="Chen G.L."/>
            <person name="Cooper D."/>
            <person name="Coutinho P.M."/>
            <person name="Couturier J."/>
            <person name="Covert S."/>
            <person name="Cronk Q."/>
            <person name="Cunningham R."/>
            <person name="Davis J."/>
            <person name="Degroeve S."/>
            <person name="Dejardin A."/>
            <person name="Depamphilis C."/>
            <person name="Detter J."/>
            <person name="Dirks B."/>
            <person name="Dubchak I."/>
            <person name="Duplessis S."/>
            <person name="Ehlting J."/>
            <person name="Ellis B."/>
            <person name="Gendler K."/>
            <person name="Goodstein D."/>
            <person name="Gribskov M."/>
            <person name="Grimwood J."/>
            <person name="Groover A."/>
            <person name="Gunter L."/>
            <person name="Hamberger B."/>
            <person name="Heinze B."/>
            <person name="Helariutta Y."/>
            <person name="Henrissat B."/>
            <person name="Holligan D."/>
            <person name="Holt R."/>
            <person name="Huang W."/>
            <person name="Islam-Faridi N."/>
            <person name="Jones S."/>
            <person name="Jones-Rhoades M."/>
            <person name="Jorgensen R."/>
            <person name="Joshi C."/>
            <person name="Kangasjarvi J."/>
            <person name="Karlsson J."/>
            <person name="Kelleher C."/>
            <person name="Kirkpatrick R."/>
            <person name="Kirst M."/>
            <person name="Kohler A."/>
            <person name="Kalluri U."/>
            <person name="Larimer F."/>
            <person name="Leebens-Mack J."/>
            <person name="Leple J.C."/>
            <person name="Locascio P."/>
            <person name="Lou Y."/>
            <person name="Lucas S."/>
            <person name="Martin F."/>
            <person name="Montanini B."/>
            <person name="Napoli C."/>
            <person name="Nelson D.R."/>
            <person name="Nelson C."/>
            <person name="Nieminen K."/>
            <person name="Nilsson O."/>
            <person name="Pereda V."/>
            <person name="Peter G."/>
            <person name="Philippe R."/>
            <person name="Pilate G."/>
            <person name="Poliakov A."/>
            <person name="Razumovskaya J."/>
            <person name="Richardson P."/>
            <person name="Rinaldi C."/>
            <person name="Ritland K."/>
            <person name="Rouze P."/>
            <person name="Ryaboy D."/>
            <person name="Schmutz J."/>
            <person name="Schrader J."/>
            <person name="Segerman B."/>
            <person name="Shin H."/>
            <person name="Siddiqui A."/>
            <person name="Sterky F."/>
            <person name="Terry A."/>
            <person name="Tsai C.J."/>
            <person name="Uberbacher E."/>
            <person name="Unneberg P."/>
            <person name="Vahala J."/>
            <person name="Wall K."/>
            <person name="Wessler S."/>
            <person name="Yang G."/>
            <person name="Yin T."/>
            <person name="Douglas C."/>
            <person name="Marra M."/>
            <person name="Sandberg G."/>
            <person name="Van de Peer Y."/>
            <person name="Rokhsar D."/>
        </authorList>
    </citation>
    <scope>NUCLEOTIDE SEQUENCE [LARGE SCALE GENOMIC DNA]</scope>
    <source>
        <strain evidence="2">cv. Nisqually</strain>
    </source>
</reference>
<proteinExistence type="predicted"/>
<dbReference type="InterPro" id="IPR004242">
    <property type="entry name" value="Transposase_21"/>
</dbReference>
<protein>
    <submittedName>
        <fullName evidence="1">Uncharacterized protein</fullName>
    </submittedName>
</protein>
<dbReference type="EMBL" id="CM009300">
    <property type="protein sequence ID" value="PNT11409.1"/>
    <property type="molecule type" value="Genomic_DNA"/>
</dbReference>
<accession>A0A2K1YEF6</accession>
<dbReference type="AlphaFoldDB" id="A0A2K1YEF6"/>
<evidence type="ECO:0000313" key="1">
    <source>
        <dbReference type="EMBL" id="PNT11409.1"/>
    </source>
</evidence>
<sequence length="212" mass="23104">MIPGPKNPGKKLDVFLRPLIDELKNLWLLGNRMYWSCQRFTGKGLVVVREGISTPNAPYLRSASLQICSSFLSPSPLRVIGRRKDGCWSVGGAVFQLPVVEVPAAVWLGGGRFCGAASPLLLVAGRGSVDGAAGSVGVSLRLAFPRPREVAVGEAVSGRWREWNRLRGERKMGLRWRLICEGRLVWFVLAESKGGGCSVMVLFSKGAAAWRR</sequence>
<dbReference type="Proteomes" id="UP000006729">
    <property type="component" value="Chromosome 11"/>
</dbReference>
<keyword evidence="2" id="KW-1185">Reference proteome</keyword>
<dbReference type="InParanoid" id="A0A2K1YEF6"/>
<name>A0A2K1YEF6_POPTR</name>